<accession>H1XUD1</accession>
<dbReference type="eggNOG" id="COG5551">
    <property type="taxonomic scope" value="Bacteria"/>
</dbReference>
<dbReference type="KEGG" id="caby:Cabys_2030"/>
<evidence type="ECO:0000259" key="1">
    <source>
        <dbReference type="Pfam" id="PF10040"/>
    </source>
</evidence>
<reference evidence="2 5" key="2">
    <citation type="submission" date="2016-11" db="EMBL/GenBank/DDBJ databases">
        <title>Genomic analysis of Caldithrix abyssi and proposal of a novel bacterial phylum Caldithrichaeota.</title>
        <authorList>
            <person name="Kublanov I."/>
            <person name="Sigalova O."/>
            <person name="Gavrilov S."/>
            <person name="Lebedinsky A."/>
            <person name="Ivanova N."/>
            <person name="Daum C."/>
            <person name="Reddy T."/>
            <person name="Klenk H.P."/>
            <person name="Goker M."/>
            <person name="Reva O."/>
            <person name="Miroshnichenko M."/>
            <person name="Kyprides N."/>
            <person name="Woyke T."/>
            <person name="Gelfand M."/>
        </authorList>
    </citation>
    <scope>NUCLEOTIDE SEQUENCE [LARGE SCALE GENOMIC DNA]</scope>
    <source>
        <strain evidence="2 5">LF13</strain>
    </source>
</reference>
<name>H1XUD1_CALAY</name>
<evidence type="ECO:0000313" key="5">
    <source>
        <dbReference type="Proteomes" id="UP000183868"/>
    </source>
</evidence>
<dbReference type="AlphaFoldDB" id="H1XUD1"/>
<protein>
    <submittedName>
        <fullName evidence="2">CRISPR-associated endoribonuclease Cas6</fullName>
    </submittedName>
    <submittedName>
        <fullName evidence="3">CRISPR-associated protein Cas6</fullName>
    </submittedName>
</protein>
<dbReference type="Gene3D" id="3.30.70.1900">
    <property type="match status" value="1"/>
</dbReference>
<gene>
    <name evidence="2" type="ORF">Cabys_2030</name>
    <name evidence="3" type="ORF">Calab_3151</name>
</gene>
<evidence type="ECO:0000313" key="3">
    <source>
        <dbReference type="EMBL" id="EHO42757.1"/>
    </source>
</evidence>
<dbReference type="EMBL" id="CM001402">
    <property type="protein sequence ID" value="EHO42757.1"/>
    <property type="molecule type" value="Genomic_DNA"/>
</dbReference>
<organism evidence="3 4">
    <name type="scientific">Caldithrix abyssi DSM 13497</name>
    <dbReference type="NCBI Taxonomy" id="880073"/>
    <lineage>
        <taxon>Bacteria</taxon>
        <taxon>Pseudomonadati</taxon>
        <taxon>Calditrichota</taxon>
        <taxon>Calditrichia</taxon>
        <taxon>Calditrichales</taxon>
        <taxon>Calditrichaceae</taxon>
        <taxon>Caldithrix</taxon>
    </lineage>
</organism>
<dbReference type="InterPro" id="IPR019267">
    <property type="entry name" value="CRISPR-assoc_Cas6_C"/>
</dbReference>
<dbReference type="RefSeq" id="WP_006930111.1">
    <property type="nucleotide sequence ID" value="NZ_CM001402.1"/>
</dbReference>
<dbReference type="Proteomes" id="UP000183868">
    <property type="component" value="Chromosome"/>
</dbReference>
<dbReference type="HOGENOM" id="CLU_050021_0_0_0"/>
<dbReference type="STRING" id="880073.Cabys_2030"/>
<sequence>MEYCFFEISIVAKNEIILPQFKGSAFRGVLGHALRQTSCVTQMINCEYCILRHNCAYAYLFETFNSRNESVARPFVLEPPLTEKKLFPPGDTLKFNLILFGKAIEYFPLLVYTFKEMGKRGIGVKRGKFWLKQVTVSDQVVYDYQEQMIKTNFRRQNIFSIEKEQSKFLRIRFLTPTALKVKGKITNTIDFITLLKSIRRRIKALNVYHNGQLREVFDIDFEKAEEVKVKKSAIEEFRWERYSNRQQKKIDYSGFWGEMELEGDLTPFMAILRMGEIVHIGRGTVYGMGKYVIESVVS</sequence>
<dbReference type="Proteomes" id="UP000004671">
    <property type="component" value="Chromosome"/>
</dbReference>
<evidence type="ECO:0000313" key="4">
    <source>
        <dbReference type="Proteomes" id="UP000004671"/>
    </source>
</evidence>
<dbReference type="OrthoDB" id="9787241at2"/>
<dbReference type="Pfam" id="PF10040">
    <property type="entry name" value="CRISPR_Cas6"/>
    <property type="match status" value="1"/>
</dbReference>
<reference evidence="3 4" key="1">
    <citation type="submission" date="2011-09" db="EMBL/GenBank/DDBJ databases">
        <title>The permanent draft genome of Caldithrix abyssi DSM 13497.</title>
        <authorList>
            <consortium name="US DOE Joint Genome Institute (JGI-PGF)"/>
            <person name="Lucas S."/>
            <person name="Han J."/>
            <person name="Lapidus A."/>
            <person name="Bruce D."/>
            <person name="Goodwin L."/>
            <person name="Pitluck S."/>
            <person name="Peters L."/>
            <person name="Kyrpides N."/>
            <person name="Mavromatis K."/>
            <person name="Ivanova N."/>
            <person name="Mikhailova N."/>
            <person name="Chertkov O."/>
            <person name="Detter J.C."/>
            <person name="Tapia R."/>
            <person name="Han C."/>
            <person name="Land M."/>
            <person name="Hauser L."/>
            <person name="Markowitz V."/>
            <person name="Cheng J.-F."/>
            <person name="Hugenholtz P."/>
            <person name="Woyke T."/>
            <person name="Wu D."/>
            <person name="Spring S."/>
            <person name="Brambilla E."/>
            <person name="Klenk H.-P."/>
            <person name="Eisen J.A."/>
        </authorList>
    </citation>
    <scope>NUCLEOTIDE SEQUENCE [LARGE SCALE GENOMIC DNA]</scope>
    <source>
        <strain evidence="3 4">DSM 13497</strain>
    </source>
</reference>
<evidence type="ECO:0000313" key="2">
    <source>
        <dbReference type="EMBL" id="APF18779.1"/>
    </source>
</evidence>
<proteinExistence type="predicted"/>
<keyword evidence="4" id="KW-1185">Reference proteome</keyword>
<feature type="domain" description="CRISPR-associated protein Cas6 C-terminal" evidence="1">
    <location>
        <begin position="171"/>
        <end position="291"/>
    </location>
</feature>
<dbReference type="EMBL" id="CP018099">
    <property type="protein sequence ID" value="APF18779.1"/>
    <property type="molecule type" value="Genomic_DNA"/>
</dbReference>
<dbReference type="PaxDb" id="880073-Calab_3151"/>